<evidence type="ECO:0000256" key="1">
    <source>
        <dbReference type="ARBA" id="ARBA00022692"/>
    </source>
</evidence>
<feature type="domain" description="J" evidence="6">
    <location>
        <begin position="143"/>
        <end position="214"/>
    </location>
</feature>
<evidence type="ECO:0000313" key="7">
    <source>
        <dbReference type="Proteomes" id="UP000887540"/>
    </source>
</evidence>
<dbReference type="InterPro" id="IPR001623">
    <property type="entry name" value="DnaJ_domain"/>
</dbReference>
<dbReference type="Proteomes" id="UP000887540">
    <property type="component" value="Unplaced"/>
</dbReference>
<name>A0A914CLQ6_9BILA</name>
<dbReference type="Gene3D" id="1.10.287.110">
    <property type="entry name" value="DnaJ domain"/>
    <property type="match status" value="1"/>
</dbReference>
<comment type="subcellular location">
    <subcellularLocation>
        <location evidence="5">Endomembrane system</location>
        <topology evidence="5">Single-pass membrane protein</topology>
    </subcellularLocation>
</comment>
<dbReference type="PANTHER" id="PTHR44653">
    <property type="entry name" value="DNAJ HOMOLOG SUBFAMILY C MEMBER 1"/>
    <property type="match status" value="1"/>
</dbReference>
<dbReference type="PROSITE" id="PS50076">
    <property type="entry name" value="DNAJ_2"/>
    <property type="match status" value="1"/>
</dbReference>
<dbReference type="SMART" id="SM00271">
    <property type="entry name" value="DnaJ"/>
    <property type="match status" value="1"/>
</dbReference>
<dbReference type="GO" id="GO:0012505">
    <property type="term" value="C:endomembrane system"/>
    <property type="evidence" value="ECO:0007669"/>
    <property type="project" value="UniProtKB-SubCell"/>
</dbReference>
<protein>
    <submittedName>
        <fullName evidence="8">J domain-containing protein</fullName>
    </submittedName>
</protein>
<evidence type="ECO:0000256" key="5">
    <source>
        <dbReference type="ARBA" id="ARBA00037847"/>
    </source>
</evidence>
<evidence type="ECO:0000256" key="4">
    <source>
        <dbReference type="ARBA" id="ARBA00023136"/>
    </source>
</evidence>
<reference evidence="8" key="1">
    <citation type="submission" date="2022-11" db="UniProtKB">
        <authorList>
            <consortium name="WormBaseParasite"/>
        </authorList>
    </citation>
    <scope>IDENTIFICATION</scope>
</reference>
<keyword evidence="1" id="KW-0812">Transmembrane</keyword>
<evidence type="ECO:0000256" key="3">
    <source>
        <dbReference type="ARBA" id="ARBA00022989"/>
    </source>
</evidence>
<keyword evidence="4" id="KW-0472">Membrane</keyword>
<organism evidence="7 8">
    <name type="scientific">Acrobeloides nanus</name>
    <dbReference type="NCBI Taxonomy" id="290746"/>
    <lineage>
        <taxon>Eukaryota</taxon>
        <taxon>Metazoa</taxon>
        <taxon>Ecdysozoa</taxon>
        <taxon>Nematoda</taxon>
        <taxon>Chromadorea</taxon>
        <taxon>Rhabditida</taxon>
        <taxon>Tylenchina</taxon>
        <taxon>Cephalobomorpha</taxon>
        <taxon>Cephaloboidea</taxon>
        <taxon>Cephalobidae</taxon>
        <taxon>Acrobeloides</taxon>
    </lineage>
</organism>
<dbReference type="CDD" id="cd06257">
    <property type="entry name" value="DnaJ"/>
    <property type="match status" value="1"/>
</dbReference>
<proteinExistence type="predicted"/>
<dbReference type="SUPFAM" id="SSF46565">
    <property type="entry name" value="Chaperone J-domain"/>
    <property type="match status" value="1"/>
</dbReference>
<keyword evidence="2" id="KW-0732">Signal</keyword>
<dbReference type="InterPro" id="IPR052606">
    <property type="entry name" value="DnaJ_domain_protein"/>
</dbReference>
<evidence type="ECO:0000313" key="8">
    <source>
        <dbReference type="WBParaSite" id="ACRNAN_scaffold12020.g28959.t1"/>
    </source>
</evidence>
<evidence type="ECO:0000256" key="2">
    <source>
        <dbReference type="ARBA" id="ARBA00022729"/>
    </source>
</evidence>
<keyword evidence="7" id="KW-1185">Reference proteome</keyword>
<dbReference type="PANTHER" id="PTHR44653:SF2">
    <property type="entry name" value="DNAJ HOMOLOG SUBFAMILY C MEMBER 1"/>
    <property type="match status" value="1"/>
</dbReference>
<keyword evidence="3" id="KW-1133">Transmembrane helix</keyword>
<dbReference type="PRINTS" id="PR00625">
    <property type="entry name" value="JDOMAIN"/>
</dbReference>
<dbReference type="AlphaFoldDB" id="A0A914CLQ6"/>
<dbReference type="WBParaSite" id="ACRNAN_scaffold12020.g28959.t1">
    <property type="protein sequence ID" value="ACRNAN_scaffold12020.g28959.t1"/>
    <property type="gene ID" value="ACRNAN_scaffold12020.g28959"/>
</dbReference>
<accession>A0A914CLQ6</accession>
<sequence>MVRTTPAITNDTEYNSVVWGTTKRKYANKEPYSITKKNYEAIENTPIETCMGKEESYEIYRCWKRDTPFKYLARKLISTNSVHGLNLAGSVAGPVLGAIGGPIGSVVSDCIDSYLSSNTRDEPVVKWLSRNLFEIPRDQGLENAYDFLGVSKSASNKEINQAFRKMALRLHPDKKGGSREDFEKLKYCMEIIRIARNQVDAKKIMEQQKAIRSY</sequence>
<dbReference type="Pfam" id="PF00226">
    <property type="entry name" value="DnaJ"/>
    <property type="match status" value="1"/>
</dbReference>
<evidence type="ECO:0000259" key="6">
    <source>
        <dbReference type="PROSITE" id="PS50076"/>
    </source>
</evidence>
<dbReference type="InterPro" id="IPR036869">
    <property type="entry name" value="J_dom_sf"/>
</dbReference>